<evidence type="ECO:0000256" key="3">
    <source>
        <dbReference type="ARBA" id="ARBA00022679"/>
    </source>
</evidence>
<gene>
    <name evidence="7" type="ORF">ODALV1_LOCUS30038</name>
</gene>
<evidence type="ECO:0000313" key="8">
    <source>
        <dbReference type="Proteomes" id="UP001642540"/>
    </source>
</evidence>
<evidence type="ECO:0000256" key="6">
    <source>
        <dbReference type="SAM" id="SignalP"/>
    </source>
</evidence>
<sequence>MSIKLASCTASAVVLLLLANTVPSTEGANILFFIGFGGPSHRIAMMPLANGLVDEGHNVTILTQIKPKEKDSKINYYVPNVLSKYFAEAMSSSDAVNFYDLRASGMLTFGQILIPQFGMTVCEKLYEDKDYILWVKQTKFDLVFVDGLFNECGYGIAHLHNAKLMVFSISSILPWAIEPLGIPDETSSIPDLMCPLPLKMNFFHRLITAIMPVFWKLYRENYYLPKLEKFTKEGLGVEDFPSFVEIEKNISLTLLNAHVAQELPRSLPSNVIPVGGIAWVEKRKPLPKKMEDFINKGKNGFVYISFGSFIDFTEFAPEAQQKFINGLLRFPNIQFIWKLNEIPENLPDNFYVDSWLPQQDLLLHPKIRAFITHSGIGGVTEAIYSSVPLICFPILSEQGYNANLVEQKGIGIQMEITDFTADELENAIQRILSDNRYAENVKKVNKRFLDRPSTPLQTGLWWTNFVLRQESTDYIRPSSVNLSWWVKRQIDVWIFLCVLLISINVVTIYVIYKIFKRCLIGSSEAKVSKGGKNKKGNKTKLN</sequence>
<keyword evidence="3 4" id="KW-0808">Transferase</keyword>
<keyword evidence="2 4" id="KW-0328">Glycosyltransferase</keyword>
<proteinExistence type="inferred from homology"/>
<keyword evidence="5" id="KW-0472">Membrane</keyword>
<reference evidence="7 8" key="1">
    <citation type="submission" date="2024-08" db="EMBL/GenBank/DDBJ databases">
        <authorList>
            <person name="Cucini C."/>
            <person name="Frati F."/>
        </authorList>
    </citation>
    <scope>NUCLEOTIDE SEQUENCE [LARGE SCALE GENOMIC DNA]</scope>
</reference>
<feature type="signal peptide" evidence="6">
    <location>
        <begin position="1"/>
        <end position="27"/>
    </location>
</feature>
<dbReference type="Gene3D" id="3.40.50.2000">
    <property type="entry name" value="Glycogen Phosphorylase B"/>
    <property type="match status" value="2"/>
</dbReference>
<dbReference type="InterPro" id="IPR050271">
    <property type="entry name" value="UDP-glycosyltransferase"/>
</dbReference>
<evidence type="ECO:0000256" key="4">
    <source>
        <dbReference type="RuleBase" id="RU003718"/>
    </source>
</evidence>
<organism evidence="7 8">
    <name type="scientific">Orchesella dallaii</name>
    <dbReference type="NCBI Taxonomy" id="48710"/>
    <lineage>
        <taxon>Eukaryota</taxon>
        <taxon>Metazoa</taxon>
        <taxon>Ecdysozoa</taxon>
        <taxon>Arthropoda</taxon>
        <taxon>Hexapoda</taxon>
        <taxon>Collembola</taxon>
        <taxon>Entomobryomorpha</taxon>
        <taxon>Entomobryoidea</taxon>
        <taxon>Orchesellidae</taxon>
        <taxon>Orchesellinae</taxon>
        <taxon>Orchesella</taxon>
    </lineage>
</organism>
<dbReference type="EMBL" id="CAXLJM020000160">
    <property type="protein sequence ID" value="CAL8144013.1"/>
    <property type="molecule type" value="Genomic_DNA"/>
</dbReference>
<dbReference type="PANTHER" id="PTHR48043:SF145">
    <property type="entry name" value="FI06409P-RELATED"/>
    <property type="match status" value="1"/>
</dbReference>
<dbReference type="InterPro" id="IPR002213">
    <property type="entry name" value="UDP_glucos_trans"/>
</dbReference>
<evidence type="ECO:0000256" key="5">
    <source>
        <dbReference type="SAM" id="Phobius"/>
    </source>
</evidence>
<protein>
    <recommendedName>
        <fullName evidence="9">UDP-glucuronosyltransferase</fullName>
    </recommendedName>
</protein>
<comment type="caution">
    <text evidence="7">The sequence shown here is derived from an EMBL/GenBank/DDBJ whole genome shotgun (WGS) entry which is preliminary data.</text>
</comment>
<dbReference type="PANTHER" id="PTHR48043">
    <property type="entry name" value="EG:EG0003.4 PROTEIN-RELATED"/>
    <property type="match status" value="1"/>
</dbReference>
<comment type="similarity">
    <text evidence="1 4">Belongs to the UDP-glycosyltransferase family.</text>
</comment>
<dbReference type="CDD" id="cd03784">
    <property type="entry name" value="GT1_Gtf-like"/>
    <property type="match status" value="1"/>
</dbReference>
<dbReference type="Pfam" id="PF00201">
    <property type="entry name" value="UDPGT"/>
    <property type="match status" value="1"/>
</dbReference>
<keyword evidence="8" id="KW-1185">Reference proteome</keyword>
<keyword evidence="5" id="KW-1133">Transmembrane helix</keyword>
<evidence type="ECO:0000313" key="7">
    <source>
        <dbReference type="EMBL" id="CAL8144013.1"/>
    </source>
</evidence>
<dbReference type="SUPFAM" id="SSF53756">
    <property type="entry name" value="UDP-Glycosyltransferase/glycogen phosphorylase"/>
    <property type="match status" value="1"/>
</dbReference>
<evidence type="ECO:0008006" key="9">
    <source>
        <dbReference type="Google" id="ProtNLM"/>
    </source>
</evidence>
<dbReference type="Proteomes" id="UP001642540">
    <property type="component" value="Unassembled WGS sequence"/>
</dbReference>
<feature type="chain" id="PRO_5046573718" description="UDP-glucuronosyltransferase" evidence="6">
    <location>
        <begin position="28"/>
        <end position="542"/>
    </location>
</feature>
<accession>A0ABP1S5V8</accession>
<keyword evidence="5" id="KW-0812">Transmembrane</keyword>
<evidence type="ECO:0000256" key="1">
    <source>
        <dbReference type="ARBA" id="ARBA00009995"/>
    </source>
</evidence>
<feature type="transmembrane region" description="Helical" evidence="5">
    <location>
        <begin position="492"/>
        <end position="512"/>
    </location>
</feature>
<dbReference type="PROSITE" id="PS00375">
    <property type="entry name" value="UDPGT"/>
    <property type="match status" value="1"/>
</dbReference>
<name>A0ABP1S5V8_9HEXA</name>
<evidence type="ECO:0000256" key="2">
    <source>
        <dbReference type="ARBA" id="ARBA00022676"/>
    </source>
</evidence>
<dbReference type="InterPro" id="IPR035595">
    <property type="entry name" value="UDP_glycos_trans_CS"/>
</dbReference>
<keyword evidence="6" id="KW-0732">Signal</keyword>